<comment type="similarity">
    <text evidence="2">Belongs to the SCO1/2 family.</text>
</comment>
<feature type="disulfide bond" description="Redox-active" evidence="4">
    <location>
        <begin position="179"/>
        <end position="183"/>
    </location>
</feature>
<keyword evidence="3" id="KW-0479">Metal-binding</keyword>
<name>A0A9W6WHZ7_9STRA</name>
<evidence type="ECO:0000256" key="5">
    <source>
        <dbReference type="RuleBase" id="RU361163"/>
    </source>
</evidence>
<dbReference type="InterPro" id="IPR003782">
    <property type="entry name" value="SCO1/SenC"/>
</dbReference>
<feature type="binding site" evidence="3">
    <location>
        <position position="179"/>
    </location>
    <ligand>
        <name>Cu cation</name>
        <dbReference type="ChEBI" id="CHEBI:23378"/>
    </ligand>
</feature>
<evidence type="ECO:0000313" key="7">
    <source>
        <dbReference type="Proteomes" id="UP001165083"/>
    </source>
</evidence>
<dbReference type="GO" id="GO:0033617">
    <property type="term" value="P:mitochondrial respiratory chain complex IV assembly"/>
    <property type="evidence" value="ECO:0007669"/>
    <property type="project" value="TreeGrafter"/>
</dbReference>
<keyword evidence="3" id="KW-0186">Copper</keyword>
<dbReference type="PANTHER" id="PTHR12151">
    <property type="entry name" value="ELECTRON TRANSPORT PROTIN SCO1/SENC FAMILY MEMBER"/>
    <property type="match status" value="1"/>
</dbReference>
<evidence type="ECO:0000256" key="1">
    <source>
        <dbReference type="ARBA" id="ARBA00005519"/>
    </source>
</evidence>
<evidence type="ECO:0000256" key="3">
    <source>
        <dbReference type="PIRSR" id="PIRSR603782-1"/>
    </source>
</evidence>
<keyword evidence="5" id="KW-0326">Glycosidase</keyword>
<dbReference type="Gene3D" id="3.40.30.10">
    <property type="entry name" value="Glutaredoxin"/>
    <property type="match status" value="1"/>
</dbReference>
<dbReference type="GO" id="GO:0046872">
    <property type="term" value="F:metal ion binding"/>
    <property type="evidence" value="ECO:0007669"/>
    <property type="project" value="UniProtKB-KW"/>
</dbReference>
<feature type="binding site" evidence="3">
    <location>
        <position position="271"/>
    </location>
    <ligand>
        <name>Cu cation</name>
        <dbReference type="ChEBI" id="CHEBI:23378"/>
    </ligand>
</feature>
<comment type="similarity">
    <text evidence="1 5">Belongs to the glycosyl hydrolase 12 (cellulase H) family.</text>
</comment>
<dbReference type="OrthoDB" id="270009at2759"/>
<gene>
    <name evidence="6" type="ORF">Plil01_000418800</name>
</gene>
<proteinExistence type="inferred from homology"/>
<keyword evidence="5" id="KW-0378">Hydrolase</keyword>
<dbReference type="InterPro" id="IPR013320">
    <property type="entry name" value="ConA-like_dom_sf"/>
</dbReference>
<evidence type="ECO:0000313" key="6">
    <source>
        <dbReference type="EMBL" id="GMF13744.1"/>
    </source>
</evidence>
<keyword evidence="5" id="KW-0119">Carbohydrate metabolism</keyword>
<dbReference type="GO" id="GO:0000272">
    <property type="term" value="P:polysaccharide catabolic process"/>
    <property type="evidence" value="ECO:0007669"/>
    <property type="project" value="UniProtKB-KW"/>
</dbReference>
<dbReference type="Pfam" id="PF02630">
    <property type="entry name" value="SCO1-SenC"/>
    <property type="match status" value="1"/>
</dbReference>
<protein>
    <submittedName>
        <fullName evidence="6">Unnamed protein product</fullName>
    </submittedName>
</protein>
<keyword evidence="7" id="KW-1185">Reference proteome</keyword>
<dbReference type="InterPro" id="IPR013319">
    <property type="entry name" value="GH11/12"/>
</dbReference>
<dbReference type="Gene3D" id="2.60.120.180">
    <property type="match status" value="1"/>
</dbReference>
<evidence type="ECO:0000256" key="2">
    <source>
        <dbReference type="ARBA" id="ARBA00010996"/>
    </source>
</evidence>
<dbReference type="SUPFAM" id="SSF49899">
    <property type="entry name" value="Concanavalin A-like lectins/glucanases"/>
    <property type="match status" value="1"/>
</dbReference>
<dbReference type="Pfam" id="PF01670">
    <property type="entry name" value="Glyco_hydro_12"/>
    <property type="match status" value="1"/>
</dbReference>
<sequence>MQVKSFANAALKFDRVQLADVKSIPSTFEYSFDYKGYLRANVAYDLFTTSRLGGDAEYEIMIWLARLGYADPIWFTRISIMNTSIAGIDFSLYHGKNGNMTVYSYVVTNLTTSFSADLKQFIDELPANNSIAPTQYLTHVQAGTEPFRGNATLTVSKRAVTDASFRGKYSLLYFGFTHCPDICPNELVRIGDVLDKLEAEKCPEVVPLFVTVDPRRDTVEQMQAYKADFHPKFKMLTGTRDQVADITKAYRVYFSKADENEDDDDDYLVDHSIVMYLVGPDGEFLDFFTQNARVDDIAAKIKTYF</sequence>
<reference evidence="6" key="1">
    <citation type="submission" date="2023-04" db="EMBL/GenBank/DDBJ databases">
        <title>Phytophthora lilii NBRC 32176.</title>
        <authorList>
            <person name="Ichikawa N."/>
            <person name="Sato H."/>
            <person name="Tonouchi N."/>
        </authorList>
    </citation>
    <scope>NUCLEOTIDE SEQUENCE</scope>
    <source>
        <strain evidence="6">NBRC 32176</strain>
    </source>
</reference>
<accession>A0A9W6WHZ7</accession>
<dbReference type="SUPFAM" id="SSF52833">
    <property type="entry name" value="Thioredoxin-like"/>
    <property type="match status" value="1"/>
</dbReference>
<dbReference type="GO" id="GO:0005739">
    <property type="term" value="C:mitochondrion"/>
    <property type="evidence" value="ECO:0007669"/>
    <property type="project" value="GOC"/>
</dbReference>
<organism evidence="6 7">
    <name type="scientific">Phytophthora lilii</name>
    <dbReference type="NCBI Taxonomy" id="2077276"/>
    <lineage>
        <taxon>Eukaryota</taxon>
        <taxon>Sar</taxon>
        <taxon>Stramenopiles</taxon>
        <taxon>Oomycota</taxon>
        <taxon>Peronosporomycetes</taxon>
        <taxon>Peronosporales</taxon>
        <taxon>Peronosporaceae</taxon>
        <taxon>Phytophthora</taxon>
    </lineage>
</organism>
<dbReference type="InterPro" id="IPR036249">
    <property type="entry name" value="Thioredoxin-like_sf"/>
</dbReference>
<keyword evidence="4" id="KW-1015">Disulfide bond</keyword>
<comment type="caution">
    <text evidence="6">The sequence shown here is derived from an EMBL/GenBank/DDBJ whole genome shotgun (WGS) entry which is preliminary data.</text>
</comment>
<dbReference type="PANTHER" id="PTHR12151:SF5">
    <property type="entry name" value="AT19154P"/>
    <property type="match status" value="1"/>
</dbReference>
<dbReference type="EMBL" id="BSXW01000169">
    <property type="protein sequence ID" value="GMF13744.1"/>
    <property type="molecule type" value="Genomic_DNA"/>
</dbReference>
<dbReference type="InterPro" id="IPR002594">
    <property type="entry name" value="GH12"/>
</dbReference>
<dbReference type="AlphaFoldDB" id="A0A9W6WHZ7"/>
<keyword evidence="5" id="KW-0624">Polysaccharide degradation</keyword>
<dbReference type="GO" id="GO:0008810">
    <property type="term" value="F:cellulase activity"/>
    <property type="evidence" value="ECO:0007669"/>
    <property type="project" value="InterPro"/>
</dbReference>
<dbReference type="Proteomes" id="UP001165083">
    <property type="component" value="Unassembled WGS sequence"/>
</dbReference>
<feature type="binding site" evidence="3">
    <location>
        <position position="183"/>
    </location>
    <ligand>
        <name>Cu cation</name>
        <dbReference type="ChEBI" id="CHEBI:23378"/>
    </ligand>
</feature>
<dbReference type="CDD" id="cd02968">
    <property type="entry name" value="SCO"/>
    <property type="match status" value="1"/>
</dbReference>
<evidence type="ECO:0000256" key="4">
    <source>
        <dbReference type="PIRSR" id="PIRSR603782-2"/>
    </source>
</evidence>
<dbReference type="FunFam" id="3.40.30.10:FF:000013">
    <property type="entry name" value="Blast:Protein SCO1 homolog, mitochondrial"/>
    <property type="match status" value="1"/>
</dbReference>